<protein>
    <submittedName>
        <fullName evidence="1">Uncharacterized protein</fullName>
    </submittedName>
</protein>
<evidence type="ECO:0000313" key="2">
    <source>
        <dbReference type="Proteomes" id="UP000030669"/>
    </source>
</evidence>
<dbReference type="Proteomes" id="UP000030669">
    <property type="component" value="Unassembled WGS sequence"/>
</dbReference>
<dbReference type="HOGENOM" id="CLU_201340_0_0_1"/>
<dbReference type="AlphaFoldDB" id="S7QAI1"/>
<evidence type="ECO:0000313" key="1">
    <source>
        <dbReference type="EMBL" id="EPQ56388.1"/>
    </source>
</evidence>
<dbReference type="EMBL" id="KB469300">
    <property type="protein sequence ID" value="EPQ56388.1"/>
    <property type="molecule type" value="Genomic_DNA"/>
</dbReference>
<dbReference type="RefSeq" id="XP_007865128.1">
    <property type="nucleotide sequence ID" value="XM_007866937.1"/>
</dbReference>
<gene>
    <name evidence="1" type="ORF">GLOTRDRAFT_128335</name>
</gene>
<proteinExistence type="predicted"/>
<accession>S7QAI1</accession>
<dbReference type="KEGG" id="gtr:GLOTRDRAFT_128335"/>
<dbReference type="GeneID" id="19301717"/>
<sequence length="52" mass="5173">MSLVNFKSNASAAEDLRPTVIAVTDEGGQIFSAGGLVGILARWALAAGLGVG</sequence>
<name>S7QAI1_GLOTA</name>
<keyword evidence="2" id="KW-1185">Reference proteome</keyword>
<reference evidence="1 2" key="1">
    <citation type="journal article" date="2012" name="Science">
        <title>The Paleozoic origin of enzymatic lignin decomposition reconstructed from 31 fungal genomes.</title>
        <authorList>
            <person name="Floudas D."/>
            <person name="Binder M."/>
            <person name="Riley R."/>
            <person name="Barry K."/>
            <person name="Blanchette R.A."/>
            <person name="Henrissat B."/>
            <person name="Martinez A.T."/>
            <person name="Otillar R."/>
            <person name="Spatafora J.W."/>
            <person name="Yadav J.S."/>
            <person name="Aerts A."/>
            <person name="Benoit I."/>
            <person name="Boyd A."/>
            <person name="Carlson A."/>
            <person name="Copeland A."/>
            <person name="Coutinho P.M."/>
            <person name="de Vries R.P."/>
            <person name="Ferreira P."/>
            <person name="Findley K."/>
            <person name="Foster B."/>
            <person name="Gaskell J."/>
            <person name="Glotzer D."/>
            <person name="Gorecki P."/>
            <person name="Heitman J."/>
            <person name="Hesse C."/>
            <person name="Hori C."/>
            <person name="Igarashi K."/>
            <person name="Jurgens J.A."/>
            <person name="Kallen N."/>
            <person name="Kersten P."/>
            <person name="Kohler A."/>
            <person name="Kuees U."/>
            <person name="Kumar T.K.A."/>
            <person name="Kuo A."/>
            <person name="LaButti K."/>
            <person name="Larrondo L.F."/>
            <person name="Lindquist E."/>
            <person name="Ling A."/>
            <person name="Lombard V."/>
            <person name="Lucas S."/>
            <person name="Lundell T."/>
            <person name="Martin R."/>
            <person name="McLaughlin D.J."/>
            <person name="Morgenstern I."/>
            <person name="Morin E."/>
            <person name="Murat C."/>
            <person name="Nagy L.G."/>
            <person name="Nolan M."/>
            <person name="Ohm R.A."/>
            <person name="Patyshakuliyeva A."/>
            <person name="Rokas A."/>
            <person name="Ruiz-Duenas F.J."/>
            <person name="Sabat G."/>
            <person name="Salamov A."/>
            <person name="Samejima M."/>
            <person name="Schmutz J."/>
            <person name="Slot J.C."/>
            <person name="St John F."/>
            <person name="Stenlid J."/>
            <person name="Sun H."/>
            <person name="Sun S."/>
            <person name="Syed K."/>
            <person name="Tsang A."/>
            <person name="Wiebenga A."/>
            <person name="Young D."/>
            <person name="Pisabarro A."/>
            <person name="Eastwood D.C."/>
            <person name="Martin F."/>
            <person name="Cullen D."/>
            <person name="Grigoriev I.V."/>
            <person name="Hibbett D.S."/>
        </authorList>
    </citation>
    <scope>NUCLEOTIDE SEQUENCE [LARGE SCALE GENOMIC DNA]</scope>
    <source>
        <strain evidence="1 2">ATCC 11539</strain>
    </source>
</reference>
<organism evidence="1 2">
    <name type="scientific">Gloeophyllum trabeum (strain ATCC 11539 / FP-39264 / Madison 617)</name>
    <name type="common">Brown rot fungus</name>
    <dbReference type="NCBI Taxonomy" id="670483"/>
    <lineage>
        <taxon>Eukaryota</taxon>
        <taxon>Fungi</taxon>
        <taxon>Dikarya</taxon>
        <taxon>Basidiomycota</taxon>
        <taxon>Agaricomycotina</taxon>
        <taxon>Agaricomycetes</taxon>
        <taxon>Gloeophyllales</taxon>
        <taxon>Gloeophyllaceae</taxon>
        <taxon>Gloeophyllum</taxon>
    </lineage>
</organism>